<dbReference type="GO" id="GO:0046983">
    <property type="term" value="F:protein dimerization activity"/>
    <property type="evidence" value="ECO:0007669"/>
    <property type="project" value="InterPro"/>
</dbReference>
<dbReference type="AlphaFoldDB" id="A5BH50"/>
<proteinExistence type="predicted"/>
<dbReference type="InterPro" id="IPR012337">
    <property type="entry name" value="RNaseH-like_sf"/>
</dbReference>
<dbReference type="Pfam" id="PF04937">
    <property type="entry name" value="DUF659"/>
    <property type="match status" value="1"/>
</dbReference>
<evidence type="ECO:0000256" key="1">
    <source>
        <dbReference type="SAM" id="MobiDB-lite"/>
    </source>
</evidence>
<feature type="region of interest" description="Disordered" evidence="1">
    <location>
        <begin position="578"/>
        <end position="639"/>
    </location>
</feature>
<dbReference type="SUPFAM" id="SSF53098">
    <property type="entry name" value="Ribonuclease H-like"/>
    <property type="match status" value="1"/>
</dbReference>
<dbReference type="PANTHER" id="PTHR32166:SF122">
    <property type="entry name" value="OS09G0499600 PROTEIN"/>
    <property type="match status" value="1"/>
</dbReference>
<evidence type="ECO:0008006" key="5">
    <source>
        <dbReference type="Google" id="ProtNLM"/>
    </source>
</evidence>
<dbReference type="Pfam" id="PF05699">
    <property type="entry name" value="Dimer_Tnp_hAT"/>
    <property type="match status" value="1"/>
</dbReference>
<dbReference type="InterPro" id="IPR008906">
    <property type="entry name" value="HATC_C_dom"/>
</dbReference>
<feature type="region of interest" description="Disordered" evidence="1">
    <location>
        <begin position="46"/>
        <end position="90"/>
    </location>
</feature>
<feature type="compositionally biased region" description="Polar residues" evidence="1">
    <location>
        <begin position="68"/>
        <end position="79"/>
    </location>
</feature>
<sequence>MGTHHTHLVNEDDDDEDAKDENVYMYPTDMHTDERDAYRSAVRASKASNWEHEQHENIVGSKCKPRESSTSIPSTMRKSQSMRHSHHSPPIAPSLYKFSAARQKNIKDIFKGGAIKETMGRLISKFFIYESVTPTKAKSHHFKNMIIGAQRAGMGIDLPSPYEIKNKYLEMEAYVNQQREKWKTYGCTIMLDGWTGPTKLSIINFMVYSKGITVFLKLVDASNYIKDHKYIYELLKTIIKEVAQMRKYCSGDIVRPGATRFATNYIALDSLLKKMVDLKKLFMSDEWAQHKLNRTKLGRELEQLLFDHTYWDKLINIVLLYEPLYMVLRLEDFEVVPTMSFVYELMHMMKENLIRQGAGDWMFKIIQDRWQKTLKHPLHAAAYFLNPRFQYRRGVGSDSELLQAIHDIFAKLDPTTESLSQFGNEMQKKDSVIERKLQQGQPWCPWFMYGNQTPTLRKLAIKVLSQTMSSSACERNWSTFALIHTKQQNRLAYPQLEQLVFCYYNMRLKLRDMEVENDQVAKKYYLDLLDILAEVGKEEDNQLFQWVRPIHLDEKVGNPDPRIAAHAREFGVNVEQIDSTSVGHSSRPSAASTFASGYDGSRGGTDDGGDNGEGDIDERRHNEDHGSRRVGPDIGVIGKPYRGRERMMEPYNEELLSGSFESMSIGTQFSDSSNEANVYPPDVMSYGQPSSSTDEEYSMSHYSPSRQMPYQVPYQMEGGFGINTWVNFEYPIHVEAVGRTQEIYAWHVRIFN</sequence>
<gene>
    <name evidence="4" type="ORF">VITISV_006875</name>
</gene>
<protein>
    <recommendedName>
        <fullName evidence="5">HAT C-terminal dimerisation domain-containing protein</fullName>
    </recommendedName>
</protein>
<evidence type="ECO:0000259" key="2">
    <source>
        <dbReference type="Pfam" id="PF04937"/>
    </source>
</evidence>
<dbReference type="PANTHER" id="PTHR32166">
    <property type="entry name" value="OSJNBA0013A04.12 PROTEIN"/>
    <property type="match status" value="1"/>
</dbReference>
<dbReference type="InterPro" id="IPR007021">
    <property type="entry name" value="DUF659"/>
</dbReference>
<feature type="domain" description="HAT C-terminal dimerisation" evidence="3">
    <location>
        <begin position="432"/>
        <end position="506"/>
    </location>
</feature>
<evidence type="ECO:0000259" key="3">
    <source>
        <dbReference type="Pfam" id="PF05699"/>
    </source>
</evidence>
<feature type="compositionally biased region" description="Acidic residues" evidence="1">
    <location>
        <begin position="607"/>
        <end position="616"/>
    </location>
</feature>
<accession>A5BH50</accession>
<organism evidence="4">
    <name type="scientific">Vitis vinifera</name>
    <name type="common">Grape</name>
    <dbReference type="NCBI Taxonomy" id="29760"/>
    <lineage>
        <taxon>Eukaryota</taxon>
        <taxon>Viridiplantae</taxon>
        <taxon>Streptophyta</taxon>
        <taxon>Embryophyta</taxon>
        <taxon>Tracheophyta</taxon>
        <taxon>Spermatophyta</taxon>
        <taxon>Magnoliopsida</taxon>
        <taxon>eudicotyledons</taxon>
        <taxon>Gunneridae</taxon>
        <taxon>Pentapetalae</taxon>
        <taxon>rosids</taxon>
        <taxon>Vitales</taxon>
        <taxon>Vitaceae</taxon>
        <taxon>Viteae</taxon>
        <taxon>Vitis</taxon>
    </lineage>
</organism>
<feature type="compositionally biased region" description="Basic and acidic residues" evidence="1">
    <location>
        <begin position="617"/>
        <end position="631"/>
    </location>
</feature>
<feature type="compositionally biased region" description="Polar residues" evidence="1">
    <location>
        <begin position="578"/>
        <end position="595"/>
    </location>
</feature>
<name>A5BH50_VITVI</name>
<reference evidence="4" key="1">
    <citation type="journal article" date="2007" name="PLoS ONE">
        <title>The first genome sequence of an elite grapevine cultivar (Pinot noir Vitis vinifera L.): coping with a highly heterozygous genome.</title>
        <authorList>
            <person name="Velasco R."/>
            <person name="Zharkikh A."/>
            <person name="Troggio M."/>
            <person name="Cartwright D.A."/>
            <person name="Cestaro A."/>
            <person name="Pruss D."/>
            <person name="Pindo M."/>
            <person name="FitzGerald L.M."/>
            <person name="Vezzulli S."/>
            <person name="Reid J."/>
            <person name="Malacarne G."/>
            <person name="Iliev D."/>
            <person name="Coppola G."/>
            <person name="Wardell B."/>
            <person name="Micheletti D."/>
            <person name="Macalma T."/>
            <person name="Facci M."/>
            <person name="Mitchell J.T."/>
            <person name="Perazzolli M."/>
            <person name="Eldredge G."/>
            <person name="Gatto P."/>
            <person name="Oyzerski R."/>
            <person name="Moretto M."/>
            <person name="Gutin N."/>
            <person name="Stefanini M."/>
            <person name="Chen Y."/>
            <person name="Segala C."/>
            <person name="Davenport C."/>
            <person name="Dematte L."/>
            <person name="Mraz A."/>
            <person name="Battilana J."/>
            <person name="Stormo K."/>
            <person name="Costa F."/>
            <person name="Tao Q."/>
            <person name="Si-Ammour A."/>
            <person name="Harkins T."/>
            <person name="Lackey A."/>
            <person name="Perbost C."/>
            <person name="Taillon B."/>
            <person name="Stella A."/>
            <person name="Solovyev V."/>
            <person name="Fawcett J.A."/>
            <person name="Sterck L."/>
            <person name="Vandepoele K."/>
            <person name="Grando S.M."/>
            <person name="Toppo S."/>
            <person name="Moser C."/>
            <person name="Lanchbury J."/>
            <person name="Bogden R."/>
            <person name="Skolnick M."/>
            <person name="Sgaramella V."/>
            <person name="Bhatnagar S.K."/>
            <person name="Fontana P."/>
            <person name="Gutin A."/>
            <person name="Van de Peer Y."/>
            <person name="Salamini F."/>
            <person name="Viola R."/>
        </authorList>
    </citation>
    <scope>NUCLEOTIDE SEQUENCE</scope>
</reference>
<feature type="domain" description="DUF659" evidence="2">
    <location>
        <begin position="165"/>
        <end position="243"/>
    </location>
</feature>
<dbReference type="EMBL" id="AM459397">
    <property type="protein sequence ID" value="CAN70171.1"/>
    <property type="molecule type" value="Genomic_DNA"/>
</dbReference>
<evidence type="ECO:0000313" key="4">
    <source>
        <dbReference type="EMBL" id="CAN70171.1"/>
    </source>
</evidence>